<dbReference type="PANTHER" id="PTHR10429">
    <property type="entry name" value="DNA-3-METHYLADENINE GLYCOSYLASE"/>
    <property type="match status" value="1"/>
</dbReference>
<dbReference type="PANTHER" id="PTHR10429:SF0">
    <property type="entry name" value="DNA-3-METHYLADENINE GLYCOSYLASE"/>
    <property type="match status" value="1"/>
</dbReference>
<evidence type="ECO:0000256" key="5">
    <source>
        <dbReference type="HAMAP-Rule" id="MF_00527"/>
    </source>
</evidence>
<organism evidence="6 7">
    <name type="scientific">Nonlabens spongiae</name>
    <dbReference type="NCBI Taxonomy" id="331648"/>
    <lineage>
        <taxon>Bacteria</taxon>
        <taxon>Pseudomonadati</taxon>
        <taxon>Bacteroidota</taxon>
        <taxon>Flavobacteriia</taxon>
        <taxon>Flavobacteriales</taxon>
        <taxon>Flavobacteriaceae</taxon>
        <taxon>Nonlabens</taxon>
    </lineage>
</organism>
<dbReference type="CDD" id="cd00540">
    <property type="entry name" value="AAG"/>
    <property type="match status" value="1"/>
</dbReference>
<dbReference type="GO" id="GO:0003905">
    <property type="term" value="F:alkylbase DNA N-glycosylase activity"/>
    <property type="evidence" value="ECO:0007669"/>
    <property type="project" value="InterPro"/>
</dbReference>
<accession>A0A1W6MHR2</accession>
<proteinExistence type="inferred from homology"/>
<name>A0A1W6MHR2_9FLAO</name>
<keyword evidence="2 5" id="KW-0227">DNA damage</keyword>
<dbReference type="SUPFAM" id="SSF50486">
    <property type="entry name" value="FMT C-terminal domain-like"/>
    <property type="match status" value="1"/>
</dbReference>
<dbReference type="InterPro" id="IPR011034">
    <property type="entry name" value="Formyl_transferase-like_C_sf"/>
</dbReference>
<dbReference type="EMBL" id="CP019344">
    <property type="protein sequence ID" value="ARN77110.1"/>
    <property type="molecule type" value="Genomic_DNA"/>
</dbReference>
<evidence type="ECO:0000313" key="7">
    <source>
        <dbReference type="Proteomes" id="UP000193431"/>
    </source>
</evidence>
<evidence type="ECO:0000256" key="2">
    <source>
        <dbReference type="ARBA" id="ARBA00022763"/>
    </source>
</evidence>
<keyword evidence="3 5" id="KW-0378">Hydrolase</keyword>
<sequence length="238" mass="26915">MKLPASYYQQNDVVHIAKDLIGKVIVSMVDDKRTAGIITETEAYRGVGDKACHAHLGRFTDRTKIMYENGGVAYVYLCYGIHNLFNIITNTDQQADAVLIRAAEPTEGIEHMLHRRGKEKLDKTLTSGPGNFSKAFGLDRSHYGEDLTGDLVWIEDAEVFAQEVAERSQSYLDDSSKQITSAHFDFDQRPPLNDIGSDKIISKEDIITSKRIGIDYAEEDADLPWRFYLWSSQFVSKR</sequence>
<keyword evidence="7" id="KW-1185">Reference proteome</keyword>
<keyword evidence="4 5" id="KW-0234">DNA repair</keyword>
<dbReference type="AlphaFoldDB" id="A0A1W6MHR2"/>
<dbReference type="GO" id="GO:0006284">
    <property type="term" value="P:base-excision repair"/>
    <property type="evidence" value="ECO:0007669"/>
    <property type="project" value="InterPro"/>
</dbReference>
<evidence type="ECO:0000256" key="4">
    <source>
        <dbReference type="ARBA" id="ARBA00023204"/>
    </source>
</evidence>
<dbReference type="GO" id="GO:0003677">
    <property type="term" value="F:DNA binding"/>
    <property type="evidence" value="ECO:0007669"/>
    <property type="project" value="InterPro"/>
</dbReference>
<dbReference type="Proteomes" id="UP000193431">
    <property type="component" value="Chromosome"/>
</dbReference>
<protein>
    <recommendedName>
        <fullName evidence="5">Putative 3-methyladenine DNA glycosylase</fullName>
        <ecNumber evidence="5">3.2.2.-</ecNumber>
    </recommendedName>
</protein>
<dbReference type="Pfam" id="PF02245">
    <property type="entry name" value="Pur_DNA_glyco"/>
    <property type="match status" value="1"/>
</dbReference>
<gene>
    <name evidence="6" type="ORF">BST97_03375</name>
</gene>
<dbReference type="NCBIfam" id="TIGR00567">
    <property type="entry name" value="3mg"/>
    <property type="match status" value="1"/>
</dbReference>
<comment type="similarity">
    <text evidence="1 5">Belongs to the DNA glycosylase MPG family.</text>
</comment>
<dbReference type="InterPro" id="IPR003180">
    <property type="entry name" value="MPG"/>
</dbReference>
<dbReference type="InterPro" id="IPR036995">
    <property type="entry name" value="MPG_sf"/>
</dbReference>
<dbReference type="RefSeq" id="WP_085765913.1">
    <property type="nucleotide sequence ID" value="NZ_CP019344.1"/>
</dbReference>
<reference evidence="6 7" key="1">
    <citation type="submission" date="2016-11" db="EMBL/GenBank/DDBJ databases">
        <title>Trade-off between light-utilization and light-protection in marine flavobacteria.</title>
        <authorList>
            <person name="Kumagai Y."/>
        </authorList>
    </citation>
    <scope>NUCLEOTIDE SEQUENCE [LARGE SCALE GENOMIC DNA]</scope>
    <source>
        <strain evidence="6 7">JCM 13191</strain>
    </source>
</reference>
<dbReference type="HAMAP" id="MF_00527">
    <property type="entry name" value="3MGH"/>
    <property type="match status" value="1"/>
</dbReference>
<dbReference type="EC" id="3.2.2.-" evidence="5"/>
<evidence type="ECO:0000313" key="6">
    <source>
        <dbReference type="EMBL" id="ARN77110.1"/>
    </source>
</evidence>
<evidence type="ECO:0000256" key="1">
    <source>
        <dbReference type="ARBA" id="ARBA00009232"/>
    </source>
</evidence>
<evidence type="ECO:0000256" key="3">
    <source>
        <dbReference type="ARBA" id="ARBA00022801"/>
    </source>
</evidence>
<dbReference type="Gene3D" id="3.10.300.10">
    <property type="entry name" value="Methylpurine-DNA glycosylase (MPG)"/>
    <property type="match status" value="1"/>
</dbReference>
<dbReference type="OrthoDB" id="9794313at2"/>
<dbReference type="STRING" id="331648.BST97_03375"/>